<evidence type="ECO:0000259" key="9">
    <source>
        <dbReference type="PROSITE" id="PS50928"/>
    </source>
</evidence>
<dbReference type="Pfam" id="PF00528">
    <property type="entry name" value="BPD_transp_1"/>
    <property type="match status" value="1"/>
</dbReference>
<dbReference type="AlphaFoldDB" id="A0A7S8C1P0"/>
<protein>
    <submittedName>
        <fullName evidence="10">Amino acid ABC transporter permease</fullName>
    </submittedName>
</protein>
<keyword evidence="3 8" id="KW-0813">Transport</keyword>
<evidence type="ECO:0000256" key="8">
    <source>
        <dbReference type="RuleBase" id="RU363032"/>
    </source>
</evidence>
<comment type="similarity">
    <text evidence="2">Belongs to the binding-protein-dependent transport system permease family. HisMQ subfamily.</text>
</comment>
<evidence type="ECO:0000313" key="10">
    <source>
        <dbReference type="EMBL" id="QPC41726.1"/>
    </source>
</evidence>
<dbReference type="InterPro" id="IPR010065">
    <property type="entry name" value="AA_ABC_transptr_permease_3TM"/>
</dbReference>
<dbReference type="PROSITE" id="PS50928">
    <property type="entry name" value="ABC_TM1"/>
    <property type="match status" value="1"/>
</dbReference>
<name>A0A7S8C1P0_9HYPH</name>
<keyword evidence="6 8" id="KW-1133">Transmembrane helix</keyword>
<keyword evidence="4" id="KW-1003">Cell membrane</keyword>
<gene>
    <name evidence="10" type="ORF">HW532_02715</name>
</gene>
<dbReference type="InterPro" id="IPR000515">
    <property type="entry name" value="MetI-like"/>
</dbReference>
<dbReference type="GO" id="GO:0006865">
    <property type="term" value="P:amino acid transport"/>
    <property type="evidence" value="ECO:0007669"/>
    <property type="project" value="TreeGrafter"/>
</dbReference>
<feature type="transmembrane region" description="Helical" evidence="8">
    <location>
        <begin position="197"/>
        <end position="216"/>
    </location>
</feature>
<dbReference type="InterPro" id="IPR035906">
    <property type="entry name" value="MetI-like_sf"/>
</dbReference>
<evidence type="ECO:0000256" key="7">
    <source>
        <dbReference type="ARBA" id="ARBA00023136"/>
    </source>
</evidence>
<evidence type="ECO:0000256" key="1">
    <source>
        <dbReference type="ARBA" id="ARBA00004429"/>
    </source>
</evidence>
<dbReference type="GO" id="GO:0043190">
    <property type="term" value="C:ATP-binding cassette (ABC) transporter complex"/>
    <property type="evidence" value="ECO:0007669"/>
    <property type="project" value="InterPro"/>
</dbReference>
<dbReference type="Proteomes" id="UP000593594">
    <property type="component" value="Chromosome"/>
</dbReference>
<accession>A0A7S8C1P0</accession>
<organism evidence="10 11">
    <name type="scientific">Kaustia mangrovi</name>
    <dbReference type="NCBI Taxonomy" id="2593653"/>
    <lineage>
        <taxon>Bacteria</taxon>
        <taxon>Pseudomonadati</taxon>
        <taxon>Pseudomonadota</taxon>
        <taxon>Alphaproteobacteria</taxon>
        <taxon>Hyphomicrobiales</taxon>
        <taxon>Parvibaculaceae</taxon>
        <taxon>Kaustia</taxon>
    </lineage>
</organism>
<comment type="subcellular location">
    <subcellularLocation>
        <location evidence="1">Cell inner membrane</location>
        <topology evidence="1">Multi-pass membrane protein</topology>
    </subcellularLocation>
    <subcellularLocation>
        <location evidence="8">Cell membrane</location>
        <topology evidence="8">Multi-pass membrane protein</topology>
    </subcellularLocation>
</comment>
<evidence type="ECO:0000313" key="11">
    <source>
        <dbReference type="Proteomes" id="UP000593594"/>
    </source>
</evidence>
<feature type="transmembrane region" description="Helical" evidence="8">
    <location>
        <begin position="111"/>
        <end position="130"/>
    </location>
</feature>
<reference evidence="10 11" key="1">
    <citation type="submission" date="2020-06" db="EMBL/GenBank/DDBJ databases">
        <title>Genome sequence of 2 isolates from Red Sea Mangroves.</title>
        <authorList>
            <person name="Sefrji F."/>
            <person name="Michoud G."/>
            <person name="Merlino G."/>
            <person name="Daffonchio D."/>
        </authorList>
    </citation>
    <scope>NUCLEOTIDE SEQUENCE [LARGE SCALE GENOMIC DNA]</scope>
    <source>
        <strain evidence="10 11">R1DC25</strain>
    </source>
</reference>
<sequence>MANAHNNDAFVRTEMAPTLPPPRSQVGVIGWMRASLFSSWWNTILTLVGLYIIWLVVPGLIQWAFVDAVWTGSDREACLASAVGHEVGACWAFVRAKIGQFVYGRYPDAEIWRVNVAYFVGIAGLIPLLIPSVPFKAANVIFMLGIYPVLTLILLTGGHFDIGAGGWVTLAVFLAIALALVLFFSRWAGIIDPKAGLTAWGVGSGALVALVAALSVDWGLAPVPTSLWGGLLVTLVVAVTGIVASLPIGILLALGRRSKMPVVRLFSIMFIEFWRGVPLITVLFMASVMLPLFLPEGVTFDKLLRCLIGVTLFAAAYMAEVVRGGLQAIPRGQYEGAQAMGLSYWKMMGLVVLPQALKLVIPGIVNTFIGLFKDTTLVLIIGLFDLLGIIQLNFTDANWSTPTTGHTGYAFAAAVFWIFCFGMSRYSIFMEHRLSAGERR</sequence>
<feature type="transmembrane region" description="Helical" evidence="8">
    <location>
        <begin position="377"/>
        <end position="394"/>
    </location>
</feature>
<dbReference type="NCBIfam" id="TIGR01726">
    <property type="entry name" value="HEQRo_perm_3TM"/>
    <property type="match status" value="1"/>
</dbReference>
<dbReference type="KEGG" id="kmn:HW532_02715"/>
<keyword evidence="5 8" id="KW-0812">Transmembrane</keyword>
<dbReference type="EMBL" id="CP058214">
    <property type="protein sequence ID" value="QPC41726.1"/>
    <property type="molecule type" value="Genomic_DNA"/>
</dbReference>
<feature type="transmembrane region" description="Helical" evidence="8">
    <location>
        <begin position="164"/>
        <end position="185"/>
    </location>
</feature>
<evidence type="ECO:0000256" key="2">
    <source>
        <dbReference type="ARBA" id="ARBA00010072"/>
    </source>
</evidence>
<evidence type="ECO:0000256" key="4">
    <source>
        <dbReference type="ARBA" id="ARBA00022475"/>
    </source>
</evidence>
<evidence type="ECO:0000256" key="6">
    <source>
        <dbReference type="ARBA" id="ARBA00022989"/>
    </source>
</evidence>
<feature type="transmembrane region" description="Helical" evidence="8">
    <location>
        <begin position="228"/>
        <end position="252"/>
    </location>
</feature>
<keyword evidence="11" id="KW-1185">Reference proteome</keyword>
<feature type="transmembrane region" description="Helical" evidence="8">
    <location>
        <begin position="40"/>
        <end position="65"/>
    </location>
</feature>
<feature type="transmembrane region" description="Helical" evidence="8">
    <location>
        <begin position="273"/>
        <end position="294"/>
    </location>
</feature>
<evidence type="ECO:0000256" key="3">
    <source>
        <dbReference type="ARBA" id="ARBA00022448"/>
    </source>
</evidence>
<dbReference type="PANTHER" id="PTHR30614">
    <property type="entry name" value="MEMBRANE COMPONENT OF AMINO ACID ABC TRANSPORTER"/>
    <property type="match status" value="1"/>
</dbReference>
<dbReference type="SUPFAM" id="SSF161098">
    <property type="entry name" value="MetI-like"/>
    <property type="match status" value="1"/>
</dbReference>
<feature type="transmembrane region" description="Helical" evidence="8">
    <location>
        <begin position="344"/>
        <end position="365"/>
    </location>
</feature>
<dbReference type="PANTHER" id="PTHR30614:SF41">
    <property type="entry name" value="INNER MEMBRANE AMINO-ACID ABC TRANSPORTER PERMEASE PROTEIN YHDY"/>
    <property type="match status" value="1"/>
</dbReference>
<feature type="transmembrane region" description="Helical" evidence="8">
    <location>
        <begin position="406"/>
        <end position="424"/>
    </location>
</feature>
<dbReference type="GO" id="GO:0022857">
    <property type="term" value="F:transmembrane transporter activity"/>
    <property type="evidence" value="ECO:0007669"/>
    <property type="project" value="InterPro"/>
</dbReference>
<keyword evidence="7 8" id="KW-0472">Membrane</keyword>
<proteinExistence type="inferred from homology"/>
<dbReference type="InterPro" id="IPR043429">
    <property type="entry name" value="ArtM/GltK/GlnP/TcyL/YhdX-like"/>
</dbReference>
<feature type="domain" description="ABC transmembrane type-1" evidence="9">
    <location>
        <begin position="231"/>
        <end position="428"/>
    </location>
</feature>
<evidence type="ECO:0000256" key="5">
    <source>
        <dbReference type="ARBA" id="ARBA00022692"/>
    </source>
</evidence>
<dbReference type="RefSeq" id="WP_213162949.1">
    <property type="nucleotide sequence ID" value="NZ_CP058214.1"/>
</dbReference>
<dbReference type="Gene3D" id="1.10.3720.10">
    <property type="entry name" value="MetI-like"/>
    <property type="match status" value="1"/>
</dbReference>
<feature type="transmembrane region" description="Helical" evidence="8">
    <location>
        <begin position="137"/>
        <end position="158"/>
    </location>
</feature>
<dbReference type="CDD" id="cd06261">
    <property type="entry name" value="TM_PBP2"/>
    <property type="match status" value="1"/>
</dbReference>